<evidence type="ECO:0000313" key="3">
    <source>
        <dbReference type="Proteomes" id="UP000237056"/>
    </source>
</evidence>
<keyword evidence="3" id="KW-1185">Reference proteome</keyword>
<dbReference type="Proteomes" id="UP000237056">
    <property type="component" value="Unassembled WGS sequence"/>
</dbReference>
<evidence type="ECO:0000256" key="1">
    <source>
        <dbReference type="SAM" id="Phobius"/>
    </source>
</evidence>
<keyword evidence="1" id="KW-0472">Membrane</keyword>
<gene>
    <name evidence="2" type="ORF">Q361_1269</name>
</gene>
<protein>
    <submittedName>
        <fullName evidence="2">Uncharacterized protein</fullName>
    </submittedName>
</protein>
<reference evidence="2 3" key="1">
    <citation type="submission" date="2018-01" db="EMBL/GenBank/DDBJ databases">
        <title>Genomic Encyclopedia of Type Strains, Phase I: the one thousand microbial genomes (KMG-I) project.</title>
        <authorList>
            <person name="Goeker M."/>
        </authorList>
    </citation>
    <scope>NUCLEOTIDE SEQUENCE [LARGE SCALE GENOMIC DNA]</scope>
    <source>
        <strain evidence="2 3">DSM 17960</strain>
    </source>
</reference>
<keyword evidence="1" id="KW-1133">Transmembrane helix</keyword>
<name>A0A2S4N4U1_9FLAO</name>
<dbReference type="RefSeq" id="WP_169929310.1">
    <property type="nucleotide sequence ID" value="NZ_PQNY01000026.1"/>
</dbReference>
<evidence type="ECO:0000313" key="2">
    <source>
        <dbReference type="EMBL" id="POS00737.1"/>
    </source>
</evidence>
<comment type="caution">
    <text evidence="2">The sequence shown here is derived from an EMBL/GenBank/DDBJ whole genome shotgun (WGS) entry which is preliminary data.</text>
</comment>
<accession>A0A2S4N4U1</accession>
<feature type="transmembrane region" description="Helical" evidence="1">
    <location>
        <begin position="6"/>
        <end position="23"/>
    </location>
</feature>
<dbReference type="EMBL" id="PQNY01000026">
    <property type="protein sequence ID" value="POS00737.1"/>
    <property type="molecule type" value="Genomic_DNA"/>
</dbReference>
<organism evidence="2 3">
    <name type="scientific">Flavobacterium croceum DSM 17960</name>
    <dbReference type="NCBI Taxonomy" id="1121886"/>
    <lineage>
        <taxon>Bacteria</taxon>
        <taxon>Pseudomonadati</taxon>
        <taxon>Bacteroidota</taxon>
        <taxon>Flavobacteriia</taxon>
        <taxon>Flavobacteriales</taxon>
        <taxon>Flavobacteriaceae</taxon>
        <taxon>Flavobacterium</taxon>
    </lineage>
</organism>
<dbReference type="AlphaFoldDB" id="A0A2S4N4U1"/>
<sequence length="54" mass="6493">MTQVLVIMVLLFVFFSVYFMIKIKNTSVRLTKSKELNNEENKLEKKYQFIKGLF</sequence>
<keyword evidence="1" id="KW-0812">Transmembrane</keyword>
<proteinExistence type="predicted"/>